<reference evidence="7" key="1">
    <citation type="submission" date="2016-10" db="EMBL/GenBank/DDBJ databases">
        <title>Genome sequence of Streptomyces mangrovisoli MUSC 149.</title>
        <authorList>
            <person name="Lee L.-H."/>
            <person name="Ser H.-L."/>
        </authorList>
    </citation>
    <scope>NUCLEOTIDE SEQUENCE [LARGE SCALE GENOMIC DNA]</scope>
    <source>
        <strain evidence="7">MUSC 149</strain>
    </source>
</reference>
<evidence type="ECO:0000256" key="5">
    <source>
        <dbReference type="SAM" id="MobiDB-lite"/>
    </source>
</evidence>
<dbReference type="SUPFAM" id="SSF48498">
    <property type="entry name" value="Tetracyclin repressor-like, C-terminal domain"/>
    <property type="match status" value="1"/>
</dbReference>
<evidence type="ECO:0000259" key="6">
    <source>
        <dbReference type="PROSITE" id="PS50977"/>
    </source>
</evidence>
<dbReference type="AlphaFoldDB" id="A0A1J4NUU0"/>
<dbReference type="FunFam" id="1.10.10.60:FF:000141">
    <property type="entry name" value="TetR family transcriptional regulator"/>
    <property type="match status" value="1"/>
</dbReference>
<evidence type="ECO:0000256" key="1">
    <source>
        <dbReference type="ARBA" id="ARBA00023015"/>
    </source>
</evidence>
<evidence type="ECO:0000256" key="2">
    <source>
        <dbReference type="ARBA" id="ARBA00023125"/>
    </source>
</evidence>
<dbReference type="InterPro" id="IPR009057">
    <property type="entry name" value="Homeodomain-like_sf"/>
</dbReference>
<dbReference type="Gene3D" id="1.10.357.10">
    <property type="entry name" value="Tetracycline Repressor, domain 2"/>
    <property type="match status" value="1"/>
</dbReference>
<dbReference type="RefSeq" id="WP_046585658.1">
    <property type="nucleotide sequence ID" value="NZ_LAVA02000066.1"/>
</dbReference>
<dbReference type="PRINTS" id="PR00455">
    <property type="entry name" value="HTHTETR"/>
</dbReference>
<dbReference type="InterPro" id="IPR036271">
    <property type="entry name" value="Tet_transcr_reg_TetR-rel_C_sf"/>
</dbReference>
<feature type="domain" description="HTH tetR-type" evidence="6">
    <location>
        <begin position="20"/>
        <end position="80"/>
    </location>
</feature>
<dbReference type="InterPro" id="IPR050109">
    <property type="entry name" value="HTH-type_TetR-like_transc_reg"/>
</dbReference>
<keyword evidence="3" id="KW-0804">Transcription</keyword>
<dbReference type="GO" id="GO:0000976">
    <property type="term" value="F:transcription cis-regulatory region binding"/>
    <property type="evidence" value="ECO:0007669"/>
    <property type="project" value="TreeGrafter"/>
</dbReference>
<dbReference type="InterPro" id="IPR001647">
    <property type="entry name" value="HTH_TetR"/>
</dbReference>
<dbReference type="Proteomes" id="UP000034196">
    <property type="component" value="Unassembled WGS sequence"/>
</dbReference>
<dbReference type="STRING" id="1428628.WN71_025725"/>
<dbReference type="PROSITE" id="PS50977">
    <property type="entry name" value="HTH_TETR_2"/>
    <property type="match status" value="1"/>
</dbReference>
<name>A0A1J4NUU0_9ACTN</name>
<evidence type="ECO:0000313" key="7">
    <source>
        <dbReference type="EMBL" id="OIJ65005.1"/>
    </source>
</evidence>
<proteinExistence type="predicted"/>
<dbReference type="PANTHER" id="PTHR30055:SF146">
    <property type="entry name" value="HTH-TYPE TRANSCRIPTIONAL DUAL REGULATOR CECR"/>
    <property type="match status" value="1"/>
</dbReference>
<comment type="caution">
    <text evidence="7">The sequence shown here is derived from an EMBL/GenBank/DDBJ whole genome shotgun (WGS) entry which is preliminary data.</text>
</comment>
<evidence type="ECO:0000313" key="8">
    <source>
        <dbReference type="Proteomes" id="UP000034196"/>
    </source>
</evidence>
<protein>
    <recommendedName>
        <fullName evidence="6">HTH tetR-type domain-containing protein</fullName>
    </recommendedName>
</protein>
<keyword evidence="2 4" id="KW-0238">DNA-binding</keyword>
<sequence length="244" mass="26328">MARTSTSAAGGDTPRRAGARAKRGQVIDAAVEMFLKNGYDQTSMESIAARAGVSKTTVYAHYPDKLALFKAVVERMAKTLALAPDEAATHPAASAETRLTQLILSVLEATVQPDFRSFLRIMVSESARHPDLAEAMRASQPVDVPALIAELLDEAAAERGYRLADSRAHAALLLRMVAAGPQLDSLVFAEFKPARDLLEAHARWIVTLFLRGIEPRAGETVAEALPLPGYARPWLPDDETATRG</sequence>
<feature type="region of interest" description="Disordered" evidence="5">
    <location>
        <begin position="1"/>
        <end position="23"/>
    </location>
</feature>
<feature type="DNA-binding region" description="H-T-H motif" evidence="4">
    <location>
        <begin position="43"/>
        <end position="62"/>
    </location>
</feature>
<gene>
    <name evidence="7" type="ORF">WN71_025725</name>
</gene>
<evidence type="ECO:0000256" key="3">
    <source>
        <dbReference type="ARBA" id="ARBA00023163"/>
    </source>
</evidence>
<dbReference type="GO" id="GO:0045892">
    <property type="term" value="P:negative regulation of DNA-templated transcription"/>
    <property type="evidence" value="ECO:0007669"/>
    <property type="project" value="UniProtKB-ARBA"/>
</dbReference>
<dbReference type="OrthoDB" id="7186128at2"/>
<dbReference type="Pfam" id="PF00440">
    <property type="entry name" value="TetR_N"/>
    <property type="match status" value="1"/>
</dbReference>
<dbReference type="InterPro" id="IPR039536">
    <property type="entry name" value="TetR_C_Proteobacteria"/>
</dbReference>
<dbReference type="GO" id="GO:0003700">
    <property type="term" value="F:DNA-binding transcription factor activity"/>
    <property type="evidence" value="ECO:0007669"/>
    <property type="project" value="TreeGrafter"/>
</dbReference>
<dbReference type="EMBL" id="LAVA02000066">
    <property type="protein sequence ID" value="OIJ65005.1"/>
    <property type="molecule type" value="Genomic_DNA"/>
</dbReference>
<dbReference type="Pfam" id="PF14246">
    <property type="entry name" value="TetR_C_7"/>
    <property type="match status" value="1"/>
</dbReference>
<accession>A0A1J4NUU0</accession>
<evidence type="ECO:0000256" key="4">
    <source>
        <dbReference type="PROSITE-ProRule" id="PRU00335"/>
    </source>
</evidence>
<dbReference type="PANTHER" id="PTHR30055">
    <property type="entry name" value="HTH-TYPE TRANSCRIPTIONAL REGULATOR RUTR"/>
    <property type="match status" value="1"/>
</dbReference>
<keyword evidence="8" id="KW-1185">Reference proteome</keyword>
<organism evidence="7 8">
    <name type="scientific">Streptomyces mangrovisoli</name>
    <dbReference type="NCBI Taxonomy" id="1428628"/>
    <lineage>
        <taxon>Bacteria</taxon>
        <taxon>Bacillati</taxon>
        <taxon>Actinomycetota</taxon>
        <taxon>Actinomycetes</taxon>
        <taxon>Kitasatosporales</taxon>
        <taxon>Streptomycetaceae</taxon>
        <taxon>Streptomyces</taxon>
    </lineage>
</organism>
<dbReference type="SUPFAM" id="SSF46689">
    <property type="entry name" value="Homeodomain-like"/>
    <property type="match status" value="1"/>
</dbReference>
<keyword evidence="1" id="KW-0805">Transcription regulation</keyword>